<evidence type="ECO:0000313" key="1">
    <source>
        <dbReference type="EMBL" id="SHH86648.1"/>
    </source>
</evidence>
<dbReference type="GO" id="GO:0004175">
    <property type="term" value="F:endopeptidase activity"/>
    <property type="evidence" value="ECO:0007669"/>
    <property type="project" value="TreeGrafter"/>
</dbReference>
<gene>
    <name evidence="1" type="ORF">SAMN05443551_3458</name>
</gene>
<dbReference type="CDD" id="cd06066">
    <property type="entry name" value="H2MP_NAD-link-bidir"/>
    <property type="match status" value="1"/>
</dbReference>
<dbReference type="NCBIfam" id="TIGR00072">
    <property type="entry name" value="hydrog_prot"/>
    <property type="match status" value="1"/>
</dbReference>
<evidence type="ECO:0000313" key="2">
    <source>
        <dbReference type="Proteomes" id="UP000184221"/>
    </source>
</evidence>
<keyword evidence="1" id="KW-0378">Hydrolase</keyword>
<keyword evidence="1" id="KW-0645">Protease</keyword>
<protein>
    <submittedName>
        <fullName evidence="1">Hydrogenase maturation protease</fullName>
    </submittedName>
</protein>
<dbReference type="OrthoDB" id="9792731at2"/>
<dbReference type="PANTHER" id="PTHR30302:SF5">
    <property type="entry name" value="SLR1876 PROTEIN"/>
    <property type="match status" value="1"/>
</dbReference>
<reference evidence="1 2" key="1">
    <citation type="submission" date="2016-11" db="EMBL/GenBank/DDBJ databases">
        <authorList>
            <person name="Jaros S."/>
            <person name="Januszkiewicz K."/>
            <person name="Wedrychowicz H."/>
        </authorList>
    </citation>
    <scope>NUCLEOTIDE SEQUENCE [LARGE SCALE GENOMIC DNA]</scope>
    <source>
        <strain evidence="1 2">DSM 29431</strain>
    </source>
</reference>
<dbReference type="PANTHER" id="PTHR30302">
    <property type="entry name" value="HYDROGENASE 1 MATURATION PROTEASE"/>
    <property type="match status" value="1"/>
</dbReference>
<dbReference type="AlphaFoldDB" id="A0A1M5WH05"/>
<dbReference type="STRING" id="996342.SAMN05443551_3458"/>
<proteinExistence type="predicted"/>
<dbReference type="SUPFAM" id="SSF53163">
    <property type="entry name" value="HybD-like"/>
    <property type="match status" value="1"/>
</dbReference>
<dbReference type="GO" id="GO:0016485">
    <property type="term" value="P:protein processing"/>
    <property type="evidence" value="ECO:0007669"/>
    <property type="project" value="TreeGrafter"/>
</dbReference>
<dbReference type="RefSeq" id="WP_072779272.1">
    <property type="nucleotide sequence ID" value="NZ_FQXC01000004.1"/>
</dbReference>
<dbReference type="EMBL" id="FQXC01000004">
    <property type="protein sequence ID" value="SHH86648.1"/>
    <property type="molecule type" value="Genomic_DNA"/>
</dbReference>
<dbReference type="InterPro" id="IPR000671">
    <property type="entry name" value="Peptidase_A31"/>
</dbReference>
<organism evidence="1 2">
    <name type="scientific">Marivita hallyeonensis</name>
    <dbReference type="NCBI Taxonomy" id="996342"/>
    <lineage>
        <taxon>Bacteria</taxon>
        <taxon>Pseudomonadati</taxon>
        <taxon>Pseudomonadota</taxon>
        <taxon>Alphaproteobacteria</taxon>
        <taxon>Rhodobacterales</taxon>
        <taxon>Roseobacteraceae</taxon>
        <taxon>Marivita</taxon>
    </lineage>
</organism>
<dbReference type="InterPro" id="IPR023430">
    <property type="entry name" value="Pept_HybD-like_dom_sf"/>
</dbReference>
<dbReference type="GO" id="GO:0008047">
    <property type="term" value="F:enzyme activator activity"/>
    <property type="evidence" value="ECO:0007669"/>
    <property type="project" value="InterPro"/>
</dbReference>
<dbReference type="Proteomes" id="UP000184221">
    <property type="component" value="Unassembled WGS sequence"/>
</dbReference>
<sequence length="162" mass="17304">MTLLIGYGNPGRGDDGIGPAFAHWAEAQALPGLTVISDFQLKVEHAIQISEASQVIFVDACIGADRPVTLEPLAPSPSARIDSHSLHPSTVLGLTQLLFDATPPAFILAIAGTSFEMLHDGLSDTAQRNIDIAQTHFLRWFHDAQVTERPTPVEKGSFPAPG</sequence>
<keyword evidence="2" id="KW-1185">Reference proteome</keyword>
<accession>A0A1M5WH05</accession>
<name>A0A1M5WH05_9RHOB</name>
<dbReference type="Gene3D" id="3.40.50.1450">
    <property type="entry name" value="HybD-like"/>
    <property type="match status" value="1"/>
</dbReference>